<gene>
    <name evidence="3" type="ORF">CORMATOL_02714</name>
</gene>
<dbReference type="RefSeq" id="WP_005523056.1">
    <property type="nucleotide sequence ID" value="NZ_EQ973332.1"/>
</dbReference>
<dbReference type="GO" id="GO:0016226">
    <property type="term" value="P:iron-sulfur cluster assembly"/>
    <property type="evidence" value="ECO:0007669"/>
    <property type="project" value="InterPro"/>
</dbReference>
<organism evidence="3 4">
    <name type="scientific">Corynebacterium matruchotii ATCC 33806</name>
    <dbReference type="NCBI Taxonomy" id="566549"/>
    <lineage>
        <taxon>Bacteria</taxon>
        <taxon>Bacillati</taxon>
        <taxon>Actinomycetota</taxon>
        <taxon>Actinomycetes</taxon>
        <taxon>Mycobacteriales</taxon>
        <taxon>Corynebacteriaceae</taxon>
        <taxon>Corynebacterium</taxon>
    </lineage>
</organism>
<evidence type="ECO:0000313" key="4">
    <source>
        <dbReference type="Proteomes" id="UP000006247"/>
    </source>
</evidence>
<reference evidence="3 4" key="1">
    <citation type="submission" date="2009-01" db="EMBL/GenBank/DDBJ databases">
        <authorList>
            <person name="Fulton L."/>
            <person name="Clifton S."/>
            <person name="Chinwalla A.T."/>
            <person name="Mitreva M."/>
            <person name="Sodergren E."/>
            <person name="Weinstock G."/>
            <person name="Clifton S."/>
            <person name="Dooling D.J."/>
            <person name="Fulton B."/>
            <person name="Minx P."/>
            <person name="Pepin K.H."/>
            <person name="Johnson M."/>
            <person name="Bhonagiri V."/>
            <person name="Nash W.E."/>
            <person name="Mardis E.R."/>
            <person name="Wilson R.K."/>
        </authorList>
    </citation>
    <scope>NUCLEOTIDE SEQUENCE [LARGE SCALE GENOMIC DNA]</scope>
    <source>
        <strain evidence="3 4">ATCC 33806</strain>
    </source>
</reference>
<dbReference type="Pfam" id="PF01458">
    <property type="entry name" value="SUFBD_core"/>
    <property type="match status" value="1"/>
</dbReference>
<evidence type="ECO:0000259" key="2">
    <source>
        <dbReference type="Pfam" id="PF01458"/>
    </source>
</evidence>
<dbReference type="InterPro" id="IPR000825">
    <property type="entry name" value="SUF_FeS_clus_asmbl_SufBD_core"/>
</dbReference>
<proteinExistence type="inferred from homology"/>
<dbReference type="HOGENOM" id="CLU_026231_0_1_11"/>
<protein>
    <submittedName>
        <fullName evidence="3">SufB/sufD domain protein</fullName>
    </submittedName>
</protein>
<accession>C0E6S6</accession>
<dbReference type="PANTHER" id="PTHR30508:SF1">
    <property type="entry name" value="UPF0051 PROTEIN ABCI8, CHLOROPLASTIC-RELATED"/>
    <property type="match status" value="1"/>
</dbReference>
<evidence type="ECO:0000313" key="3">
    <source>
        <dbReference type="EMBL" id="EEG25786.1"/>
    </source>
</evidence>
<dbReference type="InterPro" id="IPR055346">
    <property type="entry name" value="Fe-S_cluster_assembly_SufBD"/>
</dbReference>
<evidence type="ECO:0000256" key="1">
    <source>
        <dbReference type="ARBA" id="ARBA00043967"/>
    </source>
</evidence>
<dbReference type="AlphaFoldDB" id="C0E6S6"/>
<comment type="caution">
    <text evidence="3">The sequence shown here is derived from an EMBL/GenBank/DDBJ whole genome shotgun (WGS) entry which is preliminary data.</text>
</comment>
<dbReference type="SUPFAM" id="SSF101960">
    <property type="entry name" value="Stabilizer of iron transporter SufD"/>
    <property type="match status" value="1"/>
</dbReference>
<dbReference type="Proteomes" id="UP000006247">
    <property type="component" value="Unassembled WGS sequence"/>
</dbReference>
<dbReference type="InterPro" id="IPR037284">
    <property type="entry name" value="SUF_FeS_clus_asmbl_SufBD_sf"/>
</dbReference>
<dbReference type="PANTHER" id="PTHR30508">
    <property type="entry name" value="FES CLUSTER ASSEMBLY PROTEIN SUF"/>
    <property type="match status" value="1"/>
</dbReference>
<name>C0E6S6_9CORY</name>
<feature type="domain" description="SUF system FeS cluster assembly SufBD core" evidence="2">
    <location>
        <begin position="120"/>
        <end position="348"/>
    </location>
</feature>
<dbReference type="EMBL" id="ACEB01000046">
    <property type="protein sequence ID" value="EEG25786.1"/>
    <property type="molecule type" value="Genomic_DNA"/>
</dbReference>
<sequence>MTTNNIPAIHSGIGPATATPELLTTIGWAPETQRSGTSILIDHHFGTLTSTDGDVIVTTLADALVRYPWVQALVFDLITPEEDEVLRRAFESQREPLGTFTWVKDNAHVELPSQSFTIMTKPQERQFVHDITVIGKNATVDFVSGAAVAPELTHATHVSVSETYIGAGATVRSIDVDRWGANMTVHSYDRTKIDENARVTSVSVAVSGLKQSVNNSHTEVAAGAAITDHTILFAPTGTRRDMTNTVSLTGPGAQAEQVARMVSDGGVIVNRSTLEAAVAEVRGFLECDGLMLQDTGQIESIPALDAKVARAQLSHEASVGMIDDDKMDYLMATGLDEDRARDLIVQGFLNLDDQQVPASVRATVDNLVTAARGAEKM</sequence>
<comment type="similarity">
    <text evidence="1">Belongs to the iron-sulfur cluster assembly SufBD family.</text>
</comment>